<name>A0A024FS96_9CAUD</name>
<sequence>RLRSRHFEEIKTASSQQGWFFNTPGSAGKKHVYYG</sequence>
<dbReference type="Proteomes" id="UP000214715">
    <property type="component" value="Genome"/>
</dbReference>
<accession>A0A024FS96</accession>
<dbReference type="EMBL" id="AB930182">
    <property type="protein sequence ID" value="BAO79540.1"/>
    <property type="molecule type" value="Genomic_DNA"/>
</dbReference>
<feature type="non-terminal residue" evidence="1">
    <location>
        <position position="1"/>
    </location>
</feature>
<proteinExistence type="predicted"/>
<evidence type="ECO:0000313" key="1">
    <source>
        <dbReference type="EMBL" id="BAO79540.1"/>
    </source>
</evidence>
<keyword evidence="2" id="KW-1185">Reference proteome</keyword>
<protein>
    <submittedName>
        <fullName evidence="1">Uncharacterized protein</fullName>
    </submittedName>
</protein>
<reference evidence="1 2" key="1">
    <citation type="submission" date="2014-04" db="EMBL/GenBank/DDBJ databases">
        <title>Whole genome of SPG24 was analyzed in behalf of its correct identification and originality.</title>
        <authorList>
            <person name="Lee O.H."/>
        </authorList>
    </citation>
    <scope>NUCLEOTIDE SEQUENCE [LARGE SCALE GENOMIC DNA]</scope>
    <source>
        <strain evidence="1 2">SPG24</strain>
    </source>
</reference>
<organism evidence="1 2">
    <name type="scientific">Bacillus phage SPG24</name>
    <dbReference type="NCBI Taxonomy" id="1497851"/>
    <lineage>
        <taxon>Viruses</taxon>
        <taxon>Duplodnaviria</taxon>
        <taxon>Heunggongvirae</taxon>
        <taxon>Uroviricota</taxon>
        <taxon>Caudoviricetes</taxon>
        <taxon>Herelleviridae</taxon>
        <taxon>Bastillevirinae</taxon>
        <taxon>Nitunavirus</taxon>
        <taxon>Nitunavirus SPG24</taxon>
    </lineage>
</organism>
<evidence type="ECO:0000313" key="2">
    <source>
        <dbReference type="Proteomes" id="UP000214715"/>
    </source>
</evidence>